<feature type="active site" evidence="8">
    <location>
        <position position="240"/>
    </location>
</feature>
<comment type="function">
    <text evidence="7">Releases the N-terminal proline from various substrates.</text>
</comment>
<evidence type="ECO:0000256" key="4">
    <source>
        <dbReference type="ARBA" id="ARBA00021843"/>
    </source>
</evidence>
<evidence type="ECO:0000256" key="5">
    <source>
        <dbReference type="ARBA" id="ARBA00022801"/>
    </source>
</evidence>
<feature type="domain" description="AB hydrolase-1" evidence="9">
    <location>
        <begin position="28"/>
        <end position="274"/>
    </location>
</feature>
<evidence type="ECO:0000256" key="3">
    <source>
        <dbReference type="ARBA" id="ARBA00012568"/>
    </source>
</evidence>
<dbReference type="EMBL" id="CCXS01000001">
    <property type="protein sequence ID" value="CEG21244.1"/>
    <property type="molecule type" value="Genomic_DNA"/>
</dbReference>
<dbReference type="InterPro" id="IPR005945">
    <property type="entry name" value="Pro_imino_pep"/>
</dbReference>
<dbReference type="InterPro" id="IPR050266">
    <property type="entry name" value="AB_hydrolase_sf"/>
</dbReference>
<feature type="active site" description="Nucleophile" evidence="8">
    <location>
        <position position="102"/>
    </location>
</feature>
<accession>A0A098EG21</accession>
<dbReference type="RefSeq" id="WP_052649609.1">
    <property type="nucleotide sequence ID" value="NZ_CCXS01000001.1"/>
</dbReference>
<dbReference type="OrthoDB" id="9796770at2"/>
<evidence type="ECO:0000313" key="10">
    <source>
        <dbReference type="EMBL" id="CEG21244.1"/>
    </source>
</evidence>
<keyword evidence="11" id="KW-1185">Reference proteome</keyword>
<dbReference type="Pfam" id="PF00561">
    <property type="entry name" value="Abhydrolase_1"/>
    <property type="match status" value="1"/>
</dbReference>
<evidence type="ECO:0000256" key="8">
    <source>
        <dbReference type="PIRSR" id="PIRSR005539-1"/>
    </source>
</evidence>
<dbReference type="PRINTS" id="PR00793">
    <property type="entry name" value="PROAMNOPTASE"/>
</dbReference>
<sequence>MDDVTEGFIRVNGGNVWFRITGKGPGTPLLLLHGGPGGKSNSRDPLRALGNERPIIQYDQLGCGNSGRPRNTELWTVERYVEELEQVRNALELEEVHILGHSWGTMLLAAYLSKQPQGVKSAIFSGPALQARRWEQDQRNHLKKLPLEQQEAVEKNERLHTTDSPEYQAAMYSFYHRHLCRLDPWPPEVSEELENMNPQIYNFMWGASEFTVTGILKDYDASEWLQELKMPALFTCGRYDEATPQATAYYASLVPEAQFHVFENSSHMPSVEEPEAYMKKIREFLVQQEK</sequence>
<evidence type="ECO:0000256" key="1">
    <source>
        <dbReference type="ARBA" id="ARBA00001585"/>
    </source>
</evidence>
<name>A0A098EG21_9BACL</name>
<dbReference type="GO" id="GO:0006508">
    <property type="term" value="P:proteolysis"/>
    <property type="evidence" value="ECO:0007669"/>
    <property type="project" value="UniProtKB-KW"/>
</dbReference>
<dbReference type="InterPro" id="IPR002410">
    <property type="entry name" value="Peptidase_S33"/>
</dbReference>
<evidence type="ECO:0000256" key="6">
    <source>
        <dbReference type="ARBA" id="ARBA00029605"/>
    </source>
</evidence>
<dbReference type="NCBIfam" id="TIGR01250">
    <property type="entry name" value="pro_imino_pep_2"/>
    <property type="match status" value="1"/>
</dbReference>
<proteinExistence type="inferred from homology"/>
<keyword evidence="7" id="KW-0645">Protease</keyword>
<gene>
    <name evidence="10" type="primary">pip</name>
    <name evidence="10" type="ORF">BN1080_00148</name>
</gene>
<evidence type="ECO:0000259" key="9">
    <source>
        <dbReference type="Pfam" id="PF00561"/>
    </source>
</evidence>
<dbReference type="GO" id="GO:0016020">
    <property type="term" value="C:membrane"/>
    <property type="evidence" value="ECO:0007669"/>
    <property type="project" value="TreeGrafter"/>
</dbReference>
<dbReference type="EC" id="3.4.11.5" evidence="3 7"/>
<keyword evidence="5 7" id="KW-0378">Hydrolase</keyword>
<dbReference type="InterPro" id="IPR000073">
    <property type="entry name" value="AB_hydrolase_1"/>
</dbReference>
<feature type="active site" description="Proton donor" evidence="8">
    <location>
        <position position="267"/>
    </location>
</feature>
<dbReference type="SUPFAM" id="SSF53474">
    <property type="entry name" value="alpha/beta-Hydrolases"/>
    <property type="match status" value="1"/>
</dbReference>
<dbReference type="Gene3D" id="3.40.50.1820">
    <property type="entry name" value="alpha/beta hydrolase"/>
    <property type="match status" value="1"/>
</dbReference>
<comment type="similarity">
    <text evidence="2 7">Belongs to the peptidase S33 family.</text>
</comment>
<dbReference type="InterPro" id="IPR029058">
    <property type="entry name" value="AB_hydrolase_fold"/>
</dbReference>
<organism evidence="10 11">
    <name type="scientific">Planococcus massiliensis</name>
    <dbReference type="NCBI Taxonomy" id="1499687"/>
    <lineage>
        <taxon>Bacteria</taxon>
        <taxon>Bacillati</taxon>
        <taxon>Bacillota</taxon>
        <taxon>Bacilli</taxon>
        <taxon>Bacillales</taxon>
        <taxon>Caryophanaceae</taxon>
        <taxon>Planococcus</taxon>
    </lineage>
</organism>
<dbReference type="Proteomes" id="UP000043699">
    <property type="component" value="Unassembled WGS sequence"/>
</dbReference>
<comment type="catalytic activity">
    <reaction evidence="1 7">
        <text>Release of N-terminal proline from a peptide.</text>
        <dbReference type="EC" id="3.4.11.5"/>
    </reaction>
</comment>
<dbReference type="PANTHER" id="PTHR43798:SF31">
    <property type="entry name" value="AB HYDROLASE SUPERFAMILY PROTEIN YCLE"/>
    <property type="match status" value="1"/>
</dbReference>
<reference evidence="10 11" key="1">
    <citation type="submission" date="2014-09" db="EMBL/GenBank/DDBJ databases">
        <authorList>
            <person name="Urmite Genomes Urmite Genomes"/>
        </authorList>
    </citation>
    <scope>NUCLEOTIDE SEQUENCE [LARGE SCALE GENOMIC DNA]</scope>
    <source>
        <strain evidence="10 11">ES2</strain>
    </source>
</reference>
<dbReference type="PIRSF" id="PIRSF005539">
    <property type="entry name" value="Pept_S33_TRI_F1"/>
    <property type="match status" value="1"/>
</dbReference>
<protein>
    <recommendedName>
        <fullName evidence="4 7">Proline iminopeptidase</fullName>
        <shortName evidence="7">PIP</shortName>
        <ecNumber evidence="3 7">3.4.11.5</ecNumber>
    </recommendedName>
    <alternativeName>
        <fullName evidence="6 7">Prolyl aminopeptidase</fullName>
    </alternativeName>
</protein>
<dbReference type="GO" id="GO:0004177">
    <property type="term" value="F:aminopeptidase activity"/>
    <property type="evidence" value="ECO:0007669"/>
    <property type="project" value="UniProtKB-KW"/>
</dbReference>
<dbReference type="PANTHER" id="PTHR43798">
    <property type="entry name" value="MONOACYLGLYCEROL LIPASE"/>
    <property type="match status" value="1"/>
</dbReference>
<dbReference type="STRING" id="1499687.BN1080_00148"/>
<evidence type="ECO:0000256" key="7">
    <source>
        <dbReference type="PIRNR" id="PIRNR005539"/>
    </source>
</evidence>
<keyword evidence="7" id="KW-0031">Aminopeptidase</keyword>
<evidence type="ECO:0000256" key="2">
    <source>
        <dbReference type="ARBA" id="ARBA00010088"/>
    </source>
</evidence>
<dbReference type="AlphaFoldDB" id="A0A098EG21"/>
<evidence type="ECO:0000313" key="11">
    <source>
        <dbReference type="Proteomes" id="UP000043699"/>
    </source>
</evidence>